<proteinExistence type="predicted"/>
<evidence type="ECO:0000313" key="1">
    <source>
        <dbReference type="EMBL" id="KAJ1674252.1"/>
    </source>
</evidence>
<comment type="caution">
    <text evidence="1">The sequence shown here is derived from an EMBL/GenBank/DDBJ whole genome shotgun (WGS) entry which is preliminary data.</text>
</comment>
<dbReference type="Proteomes" id="UP001145114">
    <property type="component" value="Unassembled WGS sequence"/>
</dbReference>
<reference evidence="1" key="1">
    <citation type="submission" date="2022-06" db="EMBL/GenBank/DDBJ databases">
        <title>Phylogenomic reconstructions and comparative analyses of Kickxellomycotina fungi.</title>
        <authorList>
            <person name="Reynolds N.K."/>
            <person name="Stajich J.E."/>
            <person name="Barry K."/>
            <person name="Grigoriev I.V."/>
            <person name="Crous P."/>
            <person name="Smith M.E."/>
        </authorList>
    </citation>
    <scope>NUCLEOTIDE SEQUENCE</scope>
    <source>
        <strain evidence="1">RSA 2271</strain>
    </source>
</reference>
<sequence>MVAFWMSTGPWRDCWVRYGYDPRRDPAAAAYQSVDMRNIASVASQADGRPQRGSKGTKGSGPGILSQDTSRRPSDALPYSGTGDPTAIDREPPESPPHRFSGKYLQRPQYGVYQLCDIEIPSIRRLQDMPEGQRPTCCEQSGWFYQALLKTIRRIMRARMRLIQDRLDQGWPIGTPISDADDNDEEAGLLNFDSLRRTIEEEKDELAAREREQERLAYRAQDSSSIPSDELQKKISSRVDMLMKQQLLLQIQGGDREGGKPEAEPEAEEEDESGAQLLATMDNYDEADNDFGNIFGDDEDEAD</sequence>
<gene>
    <name evidence="1" type="primary">TFC1_1</name>
    <name evidence="1" type="ORF">EV182_003658</name>
</gene>
<name>A0ACC1HDH9_9FUNG</name>
<organism evidence="1 2">
    <name type="scientific">Spiromyces aspiralis</name>
    <dbReference type="NCBI Taxonomy" id="68401"/>
    <lineage>
        <taxon>Eukaryota</taxon>
        <taxon>Fungi</taxon>
        <taxon>Fungi incertae sedis</taxon>
        <taxon>Zoopagomycota</taxon>
        <taxon>Kickxellomycotina</taxon>
        <taxon>Kickxellomycetes</taxon>
        <taxon>Kickxellales</taxon>
        <taxon>Kickxellaceae</taxon>
        <taxon>Spiromyces</taxon>
    </lineage>
</organism>
<dbReference type="EMBL" id="JAMZIH010006127">
    <property type="protein sequence ID" value="KAJ1674252.1"/>
    <property type="molecule type" value="Genomic_DNA"/>
</dbReference>
<keyword evidence="2" id="KW-1185">Reference proteome</keyword>
<protein>
    <submittedName>
        <fullName evidence="1">Tau 95 subunit of transcription factor TFIIIC</fullName>
    </submittedName>
</protein>
<evidence type="ECO:0000313" key="2">
    <source>
        <dbReference type="Proteomes" id="UP001145114"/>
    </source>
</evidence>
<accession>A0ACC1HDH9</accession>